<evidence type="ECO:0000313" key="1">
    <source>
        <dbReference type="EMBL" id="KAI3675079.1"/>
    </source>
</evidence>
<accession>A0ACB8XVZ9</accession>
<gene>
    <name evidence="1" type="ORF">L1987_84663</name>
</gene>
<protein>
    <submittedName>
        <fullName evidence="1">Uncharacterized protein</fullName>
    </submittedName>
</protein>
<comment type="caution">
    <text evidence="1">The sequence shown here is derived from an EMBL/GenBank/DDBJ whole genome shotgun (WGS) entry which is preliminary data.</text>
</comment>
<dbReference type="EMBL" id="CM042046">
    <property type="protein sequence ID" value="KAI3675079.1"/>
    <property type="molecule type" value="Genomic_DNA"/>
</dbReference>
<reference evidence="1 2" key="2">
    <citation type="journal article" date="2022" name="Mol. Ecol. Resour.">
        <title>The genomes of chicory, endive, great burdock and yacon provide insights into Asteraceae paleo-polyploidization history and plant inulin production.</title>
        <authorList>
            <person name="Fan W."/>
            <person name="Wang S."/>
            <person name="Wang H."/>
            <person name="Wang A."/>
            <person name="Jiang F."/>
            <person name="Liu H."/>
            <person name="Zhao H."/>
            <person name="Xu D."/>
            <person name="Zhang Y."/>
        </authorList>
    </citation>
    <scope>NUCLEOTIDE SEQUENCE [LARGE SCALE GENOMIC DNA]</scope>
    <source>
        <strain evidence="2">cv. Yunnan</strain>
        <tissue evidence="1">Leaves</tissue>
    </source>
</reference>
<reference evidence="2" key="1">
    <citation type="journal article" date="2022" name="Mol. Ecol. Resour.">
        <title>The genomes of chicory, endive, great burdock and yacon provide insights into Asteraceae palaeo-polyploidization history and plant inulin production.</title>
        <authorList>
            <person name="Fan W."/>
            <person name="Wang S."/>
            <person name="Wang H."/>
            <person name="Wang A."/>
            <person name="Jiang F."/>
            <person name="Liu H."/>
            <person name="Zhao H."/>
            <person name="Xu D."/>
            <person name="Zhang Y."/>
        </authorList>
    </citation>
    <scope>NUCLEOTIDE SEQUENCE [LARGE SCALE GENOMIC DNA]</scope>
    <source>
        <strain evidence="2">cv. Yunnan</strain>
    </source>
</reference>
<sequence length="76" mass="8620">MGHKVVHYCKYRKVKGGDTGEGIQACPTDSFYTHTHNTLDSPLAITQSSTPGDDGNHRHHNRRRRDINLNQEIVVH</sequence>
<keyword evidence="2" id="KW-1185">Reference proteome</keyword>
<name>A0ACB8XVZ9_9ASTR</name>
<evidence type="ECO:0000313" key="2">
    <source>
        <dbReference type="Proteomes" id="UP001056120"/>
    </source>
</evidence>
<organism evidence="1 2">
    <name type="scientific">Smallanthus sonchifolius</name>
    <dbReference type="NCBI Taxonomy" id="185202"/>
    <lineage>
        <taxon>Eukaryota</taxon>
        <taxon>Viridiplantae</taxon>
        <taxon>Streptophyta</taxon>
        <taxon>Embryophyta</taxon>
        <taxon>Tracheophyta</taxon>
        <taxon>Spermatophyta</taxon>
        <taxon>Magnoliopsida</taxon>
        <taxon>eudicotyledons</taxon>
        <taxon>Gunneridae</taxon>
        <taxon>Pentapetalae</taxon>
        <taxon>asterids</taxon>
        <taxon>campanulids</taxon>
        <taxon>Asterales</taxon>
        <taxon>Asteraceae</taxon>
        <taxon>Asteroideae</taxon>
        <taxon>Heliantheae alliance</taxon>
        <taxon>Millerieae</taxon>
        <taxon>Smallanthus</taxon>
    </lineage>
</organism>
<dbReference type="Proteomes" id="UP001056120">
    <property type="component" value="Linkage Group LG29"/>
</dbReference>
<proteinExistence type="predicted"/>